<evidence type="ECO:0000256" key="7">
    <source>
        <dbReference type="SAM" id="Phobius"/>
    </source>
</evidence>
<comment type="function">
    <text evidence="6">Has immunoglobulin-binding and hemagglutination properties, and can bind to mannose. Essential for virulence. May be involved in LPS biosynthesis or polysaccharide transport.</text>
</comment>
<feature type="signal peptide" evidence="8">
    <location>
        <begin position="1"/>
        <end position="27"/>
    </location>
</feature>
<comment type="similarity">
    <text evidence="2">Belongs to the BA14k family.</text>
</comment>
<accession>A0A7W9S5C1</accession>
<gene>
    <name evidence="9" type="ORF">HNR59_003805</name>
</gene>
<organism evidence="9 10">
    <name type="scientific">Aquamicrobium lusatiense</name>
    <dbReference type="NCBI Taxonomy" id="89772"/>
    <lineage>
        <taxon>Bacteria</taxon>
        <taxon>Pseudomonadati</taxon>
        <taxon>Pseudomonadota</taxon>
        <taxon>Alphaproteobacteria</taxon>
        <taxon>Hyphomicrobiales</taxon>
        <taxon>Phyllobacteriaceae</taxon>
        <taxon>Aquamicrobium</taxon>
    </lineage>
</organism>
<evidence type="ECO:0000256" key="6">
    <source>
        <dbReference type="ARBA" id="ARBA00025321"/>
    </source>
</evidence>
<dbReference type="GO" id="GO:0030246">
    <property type="term" value="F:carbohydrate binding"/>
    <property type="evidence" value="ECO:0007669"/>
    <property type="project" value="UniProtKB-KW"/>
</dbReference>
<evidence type="ECO:0000256" key="5">
    <source>
        <dbReference type="ARBA" id="ARBA00022734"/>
    </source>
</evidence>
<evidence type="ECO:0000256" key="3">
    <source>
        <dbReference type="ARBA" id="ARBA00020552"/>
    </source>
</evidence>
<evidence type="ECO:0000256" key="4">
    <source>
        <dbReference type="ARBA" id="ARBA00022475"/>
    </source>
</evidence>
<keyword evidence="7" id="KW-0472">Membrane</keyword>
<sequence>MNRFFKACVLSTAVVATTLSALPAAEARDWRRGGYGGHGGYYGHDYNRHHKRSRGDAVAAGVIGLAAGALIGGALASQPRYYEPEPTYVIREPRPAPYRTYRNDTYRASYEPWSPQWYRYCSDRYRSFDARSGTFLGYDGQRHFCQAN</sequence>
<evidence type="ECO:0000313" key="9">
    <source>
        <dbReference type="EMBL" id="MBB6014411.1"/>
    </source>
</evidence>
<dbReference type="RefSeq" id="WP_183832581.1">
    <property type="nucleotide sequence ID" value="NZ_JACHEU010000005.1"/>
</dbReference>
<dbReference type="GO" id="GO:0016020">
    <property type="term" value="C:membrane"/>
    <property type="evidence" value="ECO:0007669"/>
    <property type="project" value="UniProtKB-SubCell"/>
</dbReference>
<keyword evidence="10" id="KW-1185">Reference proteome</keyword>
<comment type="caution">
    <text evidence="9">The sequence shown here is derived from an EMBL/GenBank/DDBJ whole genome shotgun (WGS) entry which is preliminary data.</text>
</comment>
<reference evidence="9 10" key="1">
    <citation type="submission" date="2020-08" db="EMBL/GenBank/DDBJ databases">
        <title>Genomic Encyclopedia of Type Strains, Phase IV (KMG-IV): sequencing the most valuable type-strain genomes for metagenomic binning, comparative biology and taxonomic classification.</title>
        <authorList>
            <person name="Goeker M."/>
        </authorList>
    </citation>
    <scope>NUCLEOTIDE SEQUENCE [LARGE SCALE GENOMIC DNA]</scope>
    <source>
        <strain evidence="9 10">DSM 11099</strain>
    </source>
</reference>
<comment type="subcellular location">
    <subcellularLocation>
        <location evidence="1">Membrane</location>
        <topology evidence="1">Single-pass membrane protein</topology>
    </subcellularLocation>
</comment>
<dbReference type="AlphaFoldDB" id="A0A7W9S5C1"/>
<name>A0A7W9S5C1_9HYPH</name>
<evidence type="ECO:0000256" key="2">
    <source>
        <dbReference type="ARBA" id="ARBA00010270"/>
    </source>
</evidence>
<dbReference type="Pfam" id="PF07886">
    <property type="entry name" value="BA14K"/>
    <property type="match status" value="1"/>
</dbReference>
<feature type="chain" id="PRO_5031215717" description="Lectin-like protein BA14k" evidence="8">
    <location>
        <begin position="28"/>
        <end position="148"/>
    </location>
</feature>
<keyword evidence="5" id="KW-0430">Lectin</keyword>
<protein>
    <recommendedName>
        <fullName evidence="3">Lectin-like protein BA14k</fullName>
    </recommendedName>
</protein>
<evidence type="ECO:0000256" key="8">
    <source>
        <dbReference type="SAM" id="SignalP"/>
    </source>
</evidence>
<proteinExistence type="inferred from homology"/>
<dbReference type="InterPro" id="IPR012413">
    <property type="entry name" value="BA14K"/>
</dbReference>
<dbReference type="Proteomes" id="UP000533306">
    <property type="component" value="Unassembled WGS sequence"/>
</dbReference>
<dbReference type="EMBL" id="JACHEU010000005">
    <property type="protein sequence ID" value="MBB6014411.1"/>
    <property type="molecule type" value="Genomic_DNA"/>
</dbReference>
<evidence type="ECO:0000313" key="10">
    <source>
        <dbReference type="Proteomes" id="UP000533306"/>
    </source>
</evidence>
<keyword evidence="7" id="KW-1133">Transmembrane helix</keyword>
<keyword evidence="8" id="KW-0732">Signal</keyword>
<keyword evidence="7" id="KW-0812">Transmembrane</keyword>
<feature type="transmembrane region" description="Helical" evidence="7">
    <location>
        <begin position="57"/>
        <end position="76"/>
    </location>
</feature>
<keyword evidence="4" id="KW-1003">Cell membrane</keyword>
<evidence type="ECO:0000256" key="1">
    <source>
        <dbReference type="ARBA" id="ARBA00004167"/>
    </source>
</evidence>